<evidence type="ECO:0000313" key="3">
    <source>
        <dbReference type="Proteomes" id="UP001519287"/>
    </source>
</evidence>
<protein>
    <submittedName>
        <fullName evidence="2">Uncharacterized protein</fullName>
    </submittedName>
</protein>
<sequence>MFHKVEQSYDFRKRLTQIHREGLRVESARVYKDERFEVSENTRIVLPSDPSAVILRAAKDLQEYLSVSMGIDVQLERSVNLGPPGNPGGSNGSEPERQNCIILTTRTHQPVDLLNGNCPRGYRIDCSTCNAVITGYDDEGVLQGVFYLEECMSMFRSPFLESGTTSRAPLFSPRMVHSGYGQQQYPDAYLGVIAHAGFDSILVTVKDVDITHAGPLDFNDICQRAAQWGLSVYAYSHLGSSIHPSDPGAEEYYDQTYGSIFKACPAFKGIVLVGETLDSFPSKDERTTGRPLFAPNPDGFQDSKPAPGWWPCRDYPELVGIIKASVQKFRPDADIVFWTYNWGYAPEKERIELIDSLPTDISLLATFEMSEKVQRGGMEEFCTDYTLMCEGPGSYFLSEAKAAARRGIRLYSMTNTAGLTWDIGVIPYEPVPGQWMKRYKGILEARERYGLCGLMENHDYGFYPSFIADLAKAAFTKGAPGMEESLRMIAAREFGTAGAEAALEALASYNEGIANYVCTDADQYGPFRIGPTYPLVLFRKVTVPTSPDALAGFGQAAYMPDMPWLVAAQPFPIRLKAHVRLLESMEASFAKGADILEKSLPFLADDSFAHDNAVSLMNLGRYIACCTRTTIHVKLWWLQKTRLMAAETQEEYAAAIKALQEIAADEIANTEAAIPLVRADSRLGWVTYYEYIGDEAHLRWKIRQVRGVMEDELPIFLNKRGNCYPYTFLI</sequence>
<dbReference type="RefSeq" id="WP_209971819.1">
    <property type="nucleotide sequence ID" value="NZ_JAGGLB010000007.1"/>
</dbReference>
<gene>
    <name evidence="2" type="ORF">J2Z66_002679</name>
</gene>
<dbReference type="Proteomes" id="UP001519287">
    <property type="component" value="Unassembled WGS sequence"/>
</dbReference>
<proteinExistence type="predicted"/>
<dbReference type="Gene3D" id="3.30.379.10">
    <property type="entry name" value="Chitobiase/beta-hexosaminidase domain 2-like"/>
    <property type="match status" value="1"/>
</dbReference>
<evidence type="ECO:0000313" key="2">
    <source>
        <dbReference type="EMBL" id="MBP1991072.1"/>
    </source>
</evidence>
<organism evidence="2 3">
    <name type="scientific">Paenibacillus eucommiae</name>
    <dbReference type="NCBI Taxonomy" id="1355755"/>
    <lineage>
        <taxon>Bacteria</taxon>
        <taxon>Bacillati</taxon>
        <taxon>Bacillota</taxon>
        <taxon>Bacilli</taxon>
        <taxon>Bacillales</taxon>
        <taxon>Paenibacillaceae</taxon>
        <taxon>Paenibacillus</taxon>
    </lineage>
</organism>
<evidence type="ECO:0000256" key="1">
    <source>
        <dbReference type="ARBA" id="ARBA00022801"/>
    </source>
</evidence>
<keyword evidence="3" id="KW-1185">Reference proteome</keyword>
<comment type="caution">
    <text evidence="2">The sequence shown here is derived from an EMBL/GenBank/DDBJ whole genome shotgun (WGS) entry which is preliminary data.</text>
</comment>
<dbReference type="EMBL" id="JAGGLB010000007">
    <property type="protein sequence ID" value="MBP1991072.1"/>
    <property type="molecule type" value="Genomic_DNA"/>
</dbReference>
<name>A0ABS4IU11_9BACL</name>
<dbReference type="InterPro" id="IPR029018">
    <property type="entry name" value="Hex-like_dom2"/>
</dbReference>
<keyword evidence="1" id="KW-0378">Hydrolase</keyword>
<reference evidence="2 3" key="1">
    <citation type="submission" date="2021-03" db="EMBL/GenBank/DDBJ databases">
        <title>Genomic Encyclopedia of Type Strains, Phase IV (KMG-IV): sequencing the most valuable type-strain genomes for metagenomic binning, comparative biology and taxonomic classification.</title>
        <authorList>
            <person name="Goeker M."/>
        </authorList>
    </citation>
    <scope>NUCLEOTIDE SEQUENCE [LARGE SCALE GENOMIC DNA]</scope>
    <source>
        <strain evidence="2 3">DSM 26048</strain>
    </source>
</reference>
<dbReference type="SUPFAM" id="SSF55545">
    <property type="entry name" value="beta-N-acetylhexosaminidase-like domain"/>
    <property type="match status" value="1"/>
</dbReference>
<accession>A0ABS4IU11</accession>